<evidence type="ECO:0000313" key="2">
    <source>
        <dbReference type="Proteomes" id="UP000003294"/>
    </source>
</evidence>
<accession>D0W260</accession>
<proteinExistence type="predicted"/>
<comment type="caution">
    <text evidence="1">The sequence shown here is derived from an EMBL/GenBank/DDBJ whole genome shotgun (WGS) entry which is preliminary data.</text>
</comment>
<dbReference type="Proteomes" id="UP000003294">
    <property type="component" value="Unassembled WGS sequence"/>
</dbReference>
<dbReference type="EMBL" id="ACDY02000004">
    <property type="protein sequence ID" value="EEZ71907.1"/>
    <property type="molecule type" value="Genomic_DNA"/>
</dbReference>
<organism evidence="1 2">
    <name type="scientific">Neisseria cinerea ATCC 14685</name>
    <dbReference type="NCBI Taxonomy" id="546262"/>
    <lineage>
        <taxon>Bacteria</taxon>
        <taxon>Pseudomonadati</taxon>
        <taxon>Pseudomonadota</taxon>
        <taxon>Betaproteobacteria</taxon>
        <taxon>Neisseriales</taxon>
        <taxon>Neisseriaceae</taxon>
        <taxon>Neisseria</taxon>
    </lineage>
</organism>
<dbReference type="AlphaFoldDB" id="D0W260"/>
<reference evidence="1 2" key="1">
    <citation type="submission" date="2009-10" db="EMBL/GenBank/DDBJ databases">
        <authorList>
            <person name="Weinstock G."/>
            <person name="Sodergren E."/>
            <person name="Clifton S."/>
            <person name="Fulton L."/>
            <person name="Fulton B."/>
            <person name="Courtney L."/>
            <person name="Fronick C."/>
            <person name="Harrison M."/>
            <person name="Strong C."/>
            <person name="Farmer C."/>
            <person name="Delahaunty K."/>
            <person name="Markovic C."/>
            <person name="Hall O."/>
            <person name="Minx P."/>
            <person name="Tomlinson C."/>
            <person name="Mitreva M."/>
            <person name="Nelson J."/>
            <person name="Hou S."/>
            <person name="Wollam A."/>
            <person name="Pepin K.H."/>
            <person name="Johnson M."/>
            <person name="Bhonagiri V."/>
            <person name="Nash W.E."/>
            <person name="Warren W."/>
            <person name="Chinwalla A."/>
            <person name="Mardis E.R."/>
            <person name="Wilson R.K."/>
        </authorList>
    </citation>
    <scope>NUCLEOTIDE SEQUENCE [LARGE SCALE GENOMIC DNA]</scope>
    <source>
        <strain evidence="1 2">ATCC 14685</strain>
    </source>
</reference>
<gene>
    <name evidence="1" type="ORF">NEICINOT_03738</name>
</gene>
<evidence type="ECO:0000313" key="1">
    <source>
        <dbReference type="EMBL" id="EEZ71907.1"/>
    </source>
</evidence>
<sequence length="47" mass="5491">MPGKLAYFLLQKFSDGITRYFLVNNIGSALEKILGLREMQLKKLFQR</sequence>
<protein>
    <submittedName>
        <fullName evidence="1">Uncharacterized protein</fullName>
    </submittedName>
</protein>
<name>D0W260_NEICI</name>
<dbReference type="STRING" id="546262.NEICINOT_03738"/>